<dbReference type="Pfam" id="PF12253">
    <property type="entry name" value="CAF1A_dimeriz"/>
    <property type="match status" value="1"/>
</dbReference>
<dbReference type="EMBL" id="UYYF01004559">
    <property type="protein sequence ID" value="VDN05420.1"/>
    <property type="molecule type" value="Genomic_DNA"/>
</dbReference>
<evidence type="ECO:0000256" key="3">
    <source>
        <dbReference type="ARBA" id="ARBA00023204"/>
    </source>
</evidence>
<feature type="region of interest" description="Disordered" evidence="5">
    <location>
        <begin position="329"/>
        <end position="357"/>
    </location>
</feature>
<reference evidence="7 8" key="2">
    <citation type="submission" date="2018-11" db="EMBL/GenBank/DDBJ databases">
        <authorList>
            <consortium name="Pathogen Informatics"/>
        </authorList>
    </citation>
    <scope>NUCLEOTIDE SEQUENCE [LARGE SCALE GENOMIC DNA]</scope>
</reference>
<evidence type="ECO:0000313" key="8">
    <source>
        <dbReference type="Proteomes" id="UP000276776"/>
    </source>
</evidence>
<dbReference type="Proteomes" id="UP000276776">
    <property type="component" value="Unassembled WGS sequence"/>
</dbReference>
<evidence type="ECO:0000256" key="1">
    <source>
        <dbReference type="ARBA" id="ARBA00004123"/>
    </source>
</evidence>
<feature type="compositionally biased region" description="Basic and acidic residues" evidence="5">
    <location>
        <begin position="106"/>
        <end position="202"/>
    </location>
</feature>
<feature type="domain" description="Chromatin assembly factor 1 subunit A dimerization" evidence="6">
    <location>
        <begin position="283"/>
        <end position="354"/>
    </location>
</feature>
<dbReference type="OrthoDB" id="79480at2759"/>
<dbReference type="GO" id="GO:0033186">
    <property type="term" value="C:CAF-1 complex"/>
    <property type="evidence" value="ECO:0007669"/>
    <property type="project" value="TreeGrafter"/>
</dbReference>
<dbReference type="InterPro" id="IPR022043">
    <property type="entry name" value="CAF1A_DD"/>
</dbReference>
<dbReference type="GO" id="GO:0005634">
    <property type="term" value="C:nucleus"/>
    <property type="evidence" value="ECO:0007669"/>
    <property type="project" value="UniProtKB-SubCell"/>
</dbReference>
<dbReference type="GO" id="GO:0006281">
    <property type="term" value="P:DNA repair"/>
    <property type="evidence" value="ECO:0007669"/>
    <property type="project" value="UniProtKB-KW"/>
</dbReference>
<accession>A0A0N5D4M5</accession>
<proteinExistence type="predicted"/>
<dbReference type="GO" id="GO:0006334">
    <property type="term" value="P:nucleosome assembly"/>
    <property type="evidence" value="ECO:0007669"/>
    <property type="project" value="TreeGrafter"/>
</dbReference>
<feature type="region of interest" description="Disordered" evidence="5">
    <location>
        <begin position="100"/>
        <end position="202"/>
    </location>
</feature>
<gene>
    <name evidence="7" type="ORF">TCLT_LOCUS7915</name>
</gene>
<dbReference type="WBParaSite" id="TCLT_0000792601-mRNA-1">
    <property type="protein sequence ID" value="TCLT_0000792601-mRNA-1"/>
    <property type="gene ID" value="TCLT_0000792601"/>
</dbReference>
<reference evidence="9" key="1">
    <citation type="submission" date="2017-02" db="UniProtKB">
        <authorList>
            <consortium name="WormBaseParasite"/>
        </authorList>
    </citation>
    <scope>IDENTIFICATION</scope>
</reference>
<dbReference type="OMA" id="FQFHDNW"/>
<evidence type="ECO:0000256" key="4">
    <source>
        <dbReference type="ARBA" id="ARBA00023242"/>
    </source>
</evidence>
<name>A0A0N5D4M5_THECL</name>
<keyword evidence="8" id="KW-1185">Reference proteome</keyword>
<organism evidence="9">
    <name type="scientific">Thelazia callipaeda</name>
    <name type="common">Oriental eyeworm</name>
    <name type="synonym">Parasitic nematode</name>
    <dbReference type="NCBI Taxonomy" id="103827"/>
    <lineage>
        <taxon>Eukaryota</taxon>
        <taxon>Metazoa</taxon>
        <taxon>Ecdysozoa</taxon>
        <taxon>Nematoda</taxon>
        <taxon>Chromadorea</taxon>
        <taxon>Rhabditida</taxon>
        <taxon>Spirurina</taxon>
        <taxon>Spiruromorpha</taxon>
        <taxon>Thelazioidea</taxon>
        <taxon>Thelaziidae</taxon>
        <taxon>Thelazia</taxon>
    </lineage>
</organism>
<comment type="subcellular location">
    <subcellularLocation>
        <location evidence="1">Nucleus</location>
    </subcellularLocation>
</comment>
<evidence type="ECO:0000256" key="5">
    <source>
        <dbReference type="SAM" id="MobiDB-lite"/>
    </source>
</evidence>
<dbReference type="PANTHER" id="PTHR15272">
    <property type="entry name" value="CHROMATIN ASSEMBLY FACTOR 1 SUBUNIT A CAF-1 SUBUNIT A"/>
    <property type="match status" value="1"/>
</dbReference>
<keyword evidence="2" id="KW-0227">DNA damage</keyword>
<keyword evidence="3" id="KW-0234">DNA repair</keyword>
<evidence type="ECO:0000259" key="6">
    <source>
        <dbReference type="Pfam" id="PF12253"/>
    </source>
</evidence>
<dbReference type="AlphaFoldDB" id="A0A0N5D4M5"/>
<keyword evidence="4" id="KW-0539">Nucleus</keyword>
<dbReference type="STRING" id="103827.A0A0N5D4M5"/>
<evidence type="ECO:0000256" key="2">
    <source>
        <dbReference type="ARBA" id="ARBA00022763"/>
    </source>
</evidence>
<evidence type="ECO:0000313" key="7">
    <source>
        <dbReference type="EMBL" id="VDN05420.1"/>
    </source>
</evidence>
<evidence type="ECO:0000313" key="9">
    <source>
        <dbReference type="WBParaSite" id="TCLT_0000792601-mRNA-1"/>
    </source>
</evidence>
<dbReference type="PANTHER" id="PTHR15272:SF0">
    <property type="entry name" value="CHROMATIN ASSEMBLY FACTOR 1 SUBUNIT A"/>
    <property type="match status" value="1"/>
</dbReference>
<protein>
    <submittedName>
        <fullName evidence="9">CAF1-p150_C2 domain-containing protein</fullName>
    </submittedName>
</protein>
<sequence>MVAGEGAEDNCTSEMNACVLEPSIGHSTQDHANCNCSEVEDFVREVIEAVAYTSQEVRNDSMSVDDMCKEIVTGECGSQVVSHRRRRTTEELAALEQKRNERKRMKMEQREAAIEEKRRKKAEAQKLKEVLRKKREEAKEQKRKEEELKKEQKRLAEEEKKEKRRIEEEAKKFRKEQEEKEREKKRKEEEERLEQKRREEDAVELRKKRESDRFLAFFDRTVKSEKKETEQNSTVLNVLPFFCKNGVSLAPHIRRDPLSADVHDNLLQIPPPVCFTLNLKKSKLFQFHDNWRPAYYGTWRKQSHFITGRRPFAKDTMFFDYEVDSDEEWEVPEGDDCDESLESENEEDSDDSSEDDGFIVQHGYLSEGEGEDDQDCDLHHEDSKVRAERLKAVADEWEKSLKQKSLKFNKPLVPRLWGPYFELPSEIPDEVRQPVFFDYLDDETW</sequence>